<evidence type="ECO:0000313" key="4">
    <source>
        <dbReference type="Proteomes" id="UP000076154"/>
    </source>
</evidence>
<dbReference type="Pfam" id="PF20152">
    <property type="entry name" value="DUF6534"/>
    <property type="match status" value="1"/>
</dbReference>
<dbReference type="EMBL" id="LUEZ02000069">
    <property type="protein sequence ID" value="RDB20301.1"/>
    <property type="molecule type" value="Genomic_DNA"/>
</dbReference>
<accession>A0A369JDU3</accession>
<proteinExistence type="predicted"/>
<organism evidence="3 4">
    <name type="scientific">Hypsizygus marmoreus</name>
    <name type="common">White beech mushroom</name>
    <name type="synonym">Agaricus marmoreus</name>
    <dbReference type="NCBI Taxonomy" id="39966"/>
    <lineage>
        <taxon>Eukaryota</taxon>
        <taxon>Fungi</taxon>
        <taxon>Dikarya</taxon>
        <taxon>Basidiomycota</taxon>
        <taxon>Agaricomycotina</taxon>
        <taxon>Agaricomycetes</taxon>
        <taxon>Agaricomycetidae</taxon>
        <taxon>Agaricales</taxon>
        <taxon>Tricholomatineae</taxon>
        <taxon>Lyophyllaceae</taxon>
        <taxon>Hypsizygus</taxon>
    </lineage>
</organism>
<feature type="transmembrane region" description="Helical" evidence="1">
    <location>
        <begin position="90"/>
        <end position="110"/>
    </location>
</feature>
<feature type="transmembrane region" description="Helical" evidence="1">
    <location>
        <begin position="12"/>
        <end position="34"/>
    </location>
</feature>
<dbReference type="InterPro" id="IPR045339">
    <property type="entry name" value="DUF6534"/>
</dbReference>
<feature type="transmembrane region" description="Helical" evidence="1">
    <location>
        <begin position="161"/>
        <end position="181"/>
    </location>
</feature>
<dbReference type="InParanoid" id="A0A369JDU3"/>
<dbReference type="OrthoDB" id="3262409at2759"/>
<comment type="caution">
    <text evidence="3">The sequence shown here is derived from an EMBL/GenBank/DDBJ whole genome shotgun (WGS) entry which is preliminary data.</text>
</comment>
<evidence type="ECO:0000313" key="3">
    <source>
        <dbReference type="EMBL" id="RDB20301.1"/>
    </source>
</evidence>
<evidence type="ECO:0000259" key="2">
    <source>
        <dbReference type="Pfam" id="PF20152"/>
    </source>
</evidence>
<sequence length="312" mass="35199">MSEYIGFTGPLYIGSVLSWFLCGSFMVQLYDYYILYQENDQRFIKFIVYFVFAAEIAQLIMMNHTVWYIMVEGYGDPTHIFNTPWSSASAPVLNGITSAAVQIFFAWRIWMLGRHKAAHVLSVFIALVSVMGFAASLATTIQFDLLGRAPDRLHALKPTVIVWHSASFLCDMLITASMVAILSRSRRKISFRNTERVINRLIVNTIETGAVTAVIALLDLVFFLLDTHNFLYVCMDYLLGRIFSNVLLASLNGRHRLRNMNDEYSTSLSRTADEIRLGEITGRNQGQSLPEGVHISTEIHIDASSEGKGYPL</sequence>
<feature type="transmembrane region" description="Helical" evidence="1">
    <location>
        <begin position="230"/>
        <end position="251"/>
    </location>
</feature>
<feature type="transmembrane region" description="Helical" evidence="1">
    <location>
        <begin position="46"/>
        <end position="70"/>
    </location>
</feature>
<keyword evidence="1" id="KW-0812">Transmembrane</keyword>
<dbReference type="PANTHER" id="PTHR40465">
    <property type="entry name" value="CHROMOSOME 1, WHOLE GENOME SHOTGUN SEQUENCE"/>
    <property type="match status" value="1"/>
</dbReference>
<dbReference type="PANTHER" id="PTHR40465:SF1">
    <property type="entry name" value="DUF6534 DOMAIN-CONTAINING PROTEIN"/>
    <property type="match status" value="1"/>
</dbReference>
<evidence type="ECO:0000256" key="1">
    <source>
        <dbReference type="SAM" id="Phobius"/>
    </source>
</evidence>
<dbReference type="AlphaFoldDB" id="A0A369JDU3"/>
<feature type="transmembrane region" description="Helical" evidence="1">
    <location>
        <begin position="117"/>
        <end position="141"/>
    </location>
</feature>
<keyword evidence="1" id="KW-0472">Membrane</keyword>
<protein>
    <recommendedName>
        <fullName evidence="2">DUF6534 domain-containing protein</fullName>
    </recommendedName>
</protein>
<keyword evidence="4" id="KW-1185">Reference proteome</keyword>
<name>A0A369JDU3_HYPMA</name>
<feature type="transmembrane region" description="Helical" evidence="1">
    <location>
        <begin position="201"/>
        <end position="224"/>
    </location>
</feature>
<dbReference type="Proteomes" id="UP000076154">
    <property type="component" value="Unassembled WGS sequence"/>
</dbReference>
<reference evidence="3" key="1">
    <citation type="submission" date="2018-04" db="EMBL/GenBank/DDBJ databases">
        <title>Whole genome sequencing of Hypsizygus marmoreus.</title>
        <authorList>
            <person name="Choi I.-G."/>
            <person name="Min B."/>
            <person name="Kim J.-G."/>
            <person name="Kim S."/>
            <person name="Oh Y.-L."/>
            <person name="Kong W.-S."/>
            <person name="Park H."/>
            <person name="Jeong J."/>
            <person name="Song E.-S."/>
        </authorList>
    </citation>
    <scope>NUCLEOTIDE SEQUENCE [LARGE SCALE GENOMIC DNA]</scope>
    <source>
        <strain evidence="3">51987-8</strain>
    </source>
</reference>
<keyword evidence="1" id="KW-1133">Transmembrane helix</keyword>
<gene>
    <name evidence="3" type="ORF">Hypma_012658</name>
</gene>
<feature type="domain" description="DUF6534" evidence="2">
    <location>
        <begin position="167"/>
        <end position="256"/>
    </location>
</feature>